<protein>
    <submittedName>
        <fullName evidence="2">Adenylate kinase</fullName>
    </submittedName>
</protein>
<evidence type="ECO:0000256" key="1">
    <source>
        <dbReference type="SAM" id="Phobius"/>
    </source>
</evidence>
<reference evidence="2" key="2">
    <citation type="journal article" date="2023" name="BMC Genomics">
        <title>Pest status, molecular evolution, and epigenetic factors derived from the genome assembly of Frankliniella fusca, a thysanopteran phytovirus vector.</title>
        <authorList>
            <person name="Catto M.A."/>
            <person name="Labadie P.E."/>
            <person name="Jacobson A.L."/>
            <person name="Kennedy G.G."/>
            <person name="Srinivasan R."/>
            <person name="Hunt B.G."/>
        </authorList>
    </citation>
    <scope>NUCLEOTIDE SEQUENCE</scope>
    <source>
        <strain evidence="2">PL_HMW_Pooled</strain>
    </source>
</reference>
<keyword evidence="1" id="KW-1133">Transmembrane helix</keyword>
<feature type="transmembrane region" description="Helical" evidence="1">
    <location>
        <begin position="80"/>
        <end position="100"/>
    </location>
</feature>
<keyword evidence="1" id="KW-0472">Membrane</keyword>
<evidence type="ECO:0000313" key="2">
    <source>
        <dbReference type="EMBL" id="KAK3915150.1"/>
    </source>
</evidence>
<accession>A0AAE1H7F2</accession>
<comment type="caution">
    <text evidence="2">The sequence shown here is derived from an EMBL/GenBank/DDBJ whole genome shotgun (WGS) entry which is preliminary data.</text>
</comment>
<gene>
    <name evidence="2" type="ORF">KUF71_024427</name>
</gene>
<keyword evidence="1" id="KW-0812">Transmembrane</keyword>
<evidence type="ECO:0000313" key="3">
    <source>
        <dbReference type="Proteomes" id="UP001219518"/>
    </source>
</evidence>
<proteinExistence type="predicted"/>
<keyword evidence="2" id="KW-0808">Transferase</keyword>
<sequence length="213" mass="24003">MNRNSVKRQDSEIDVVANNLCVAAGELRLDTPLQAEHSKNKGFFCFWWRNACLGAGFITHRLSFCSYGAEKAILIILKDWYVFIIRFSFICPATLCLLLVNNIPSCLKSEDIILISVHHCLLLQVKSDVPVVPTVSSEHSNGRRCHGGMGRLLHSPFFHLSYCRCCNSATLVSGLTFLHRSSGRGESYLTLGTENSFEYCFNCLHNILLHFKN</sequence>
<dbReference type="Proteomes" id="UP001219518">
    <property type="component" value="Unassembled WGS sequence"/>
</dbReference>
<organism evidence="2 3">
    <name type="scientific">Frankliniella fusca</name>
    <dbReference type="NCBI Taxonomy" id="407009"/>
    <lineage>
        <taxon>Eukaryota</taxon>
        <taxon>Metazoa</taxon>
        <taxon>Ecdysozoa</taxon>
        <taxon>Arthropoda</taxon>
        <taxon>Hexapoda</taxon>
        <taxon>Insecta</taxon>
        <taxon>Pterygota</taxon>
        <taxon>Neoptera</taxon>
        <taxon>Paraneoptera</taxon>
        <taxon>Thysanoptera</taxon>
        <taxon>Terebrantia</taxon>
        <taxon>Thripoidea</taxon>
        <taxon>Thripidae</taxon>
        <taxon>Frankliniella</taxon>
    </lineage>
</organism>
<reference evidence="2" key="1">
    <citation type="submission" date="2021-07" db="EMBL/GenBank/DDBJ databases">
        <authorList>
            <person name="Catto M.A."/>
            <person name="Jacobson A."/>
            <person name="Kennedy G."/>
            <person name="Labadie P."/>
            <person name="Hunt B.G."/>
            <person name="Srinivasan R."/>
        </authorList>
    </citation>
    <scope>NUCLEOTIDE SEQUENCE</scope>
    <source>
        <strain evidence="2">PL_HMW_Pooled</strain>
        <tissue evidence="2">Head</tissue>
    </source>
</reference>
<keyword evidence="3" id="KW-1185">Reference proteome</keyword>
<dbReference type="GO" id="GO:0016301">
    <property type="term" value="F:kinase activity"/>
    <property type="evidence" value="ECO:0007669"/>
    <property type="project" value="UniProtKB-KW"/>
</dbReference>
<name>A0AAE1H7F2_9NEOP</name>
<keyword evidence="2" id="KW-0418">Kinase</keyword>
<dbReference type="AlphaFoldDB" id="A0AAE1H7F2"/>
<dbReference type="EMBL" id="JAHWGI010000408">
    <property type="protein sequence ID" value="KAK3915150.1"/>
    <property type="molecule type" value="Genomic_DNA"/>
</dbReference>